<evidence type="ECO:0000256" key="2">
    <source>
        <dbReference type="ARBA" id="ARBA00007404"/>
    </source>
</evidence>
<dbReference type="SUPFAM" id="SSF54211">
    <property type="entry name" value="Ribosomal protein S5 domain 2-like"/>
    <property type="match status" value="2"/>
</dbReference>
<accession>A0A0R2UD21</accession>
<feature type="binding site" evidence="9">
    <location>
        <position position="491"/>
    </location>
    <ligand>
        <name>Mg(2+)</name>
        <dbReference type="ChEBI" id="CHEBI:18420"/>
    </ligand>
</feature>
<dbReference type="SMART" id="SM00316">
    <property type="entry name" value="S1"/>
    <property type="match status" value="1"/>
</dbReference>
<dbReference type="InterPro" id="IPR004088">
    <property type="entry name" value="KH_dom_type_1"/>
</dbReference>
<sequence length="720" mass="77488">MNPLIKKFQYGNHTVTLETGRIARQATGAVLCSIDNTSVLCTVVGAREAKAGMDFFPLGVHYIEKAYAAGKIPGGFFKREGRPNEKETLTSRLIDRPIRPLFPNGFKNEVQVVCTVMSAEKNIDPDIAAMIGTSAALSISGIPFNGPIGGARVGYTEEQGYLLNPTYSELADSLLDMIVAGTKDAVLMVESEASELSEDTMLGGVLFAHQEMQTVISVIEELVAEAGKPRWDWQAEEENADLKAALTASVGSELDAAYQVVDKQARVVSVNALRDRAIAELASEDGYSTDDLKDAFKKLEKNIVRGRIIRGEPRIDGRDTKTVRGINVEVGILDRVHGSALFTRGETQAIVAATLGSSRDAQMIDALEGRRDDPFMLHYNFPPYSVGECGRIGFTSRREVGHGRLARRGINAVLPSPEDFPYAIRVVSEITESNGSSSMASVCGSSLALMDAGVPLKAPVAGIAMGLVKEAEGFAVLTDILGDEDHLGDMDFKVAGTAAGITALQMDIKIEGITEEIMEIALEQAMEARLYILDEMNKVLSSGRDEVAETAPRMGMMQIDSDKIRDVIGKGGATIRGLCEEHNSTIDINDDGAVKIYSEDTEGLNAAMDAIKAIVADPVPGTIYDGKVVRIVDFGAFVNFMPGTDGLVHISQIAQERVAKVSDYLTEGQDVRVKVTEIDNRGRVKLSIKEAQIEEGTVPEAAPVKAAPTETVDTEQKPDA</sequence>
<dbReference type="Pfam" id="PF01138">
    <property type="entry name" value="RNase_PH"/>
    <property type="match status" value="2"/>
</dbReference>
<dbReference type="InterPro" id="IPR020568">
    <property type="entry name" value="Ribosomal_Su5_D2-typ_SF"/>
</dbReference>
<dbReference type="NCBIfam" id="TIGR03591">
    <property type="entry name" value="polynuc_phos"/>
    <property type="match status" value="1"/>
</dbReference>
<dbReference type="PROSITE" id="PS50126">
    <property type="entry name" value="S1"/>
    <property type="match status" value="1"/>
</dbReference>
<dbReference type="EC" id="2.7.7.8" evidence="9"/>
<dbReference type="CDD" id="cd11364">
    <property type="entry name" value="RNase_PH_PNPase_2"/>
    <property type="match status" value="1"/>
</dbReference>
<evidence type="ECO:0000313" key="13">
    <source>
        <dbReference type="Proteomes" id="UP000051213"/>
    </source>
</evidence>
<dbReference type="AlphaFoldDB" id="A0A0R2UD21"/>
<evidence type="ECO:0000313" key="12">
    <source>
        <dbReference type="EMBL" id="KRO97335.1"/>
    </source>
</evidence>
<evidence type="ECO:0000256" key="6">
    <source>
        <dbReference type="ARBA" id="ARBA00022723"/>
    </source>
</evidence>
<evidence type="ECO:0000256" key="7">
    <source>
        <dbReference type="ARBA" id="ARBA00022842"/>
    </source>
</evidence>
<evidence type="ECO:0000256" key="10">
    <source>
        <dbReference type="SAM" id="MobiDB-lite"/>
    </source>
</evidence>
<keyword evidence="6 9" id="KW-0479">Metal-binding</keyword>
<dbReference type="Pfam" id="PF03725">
    <property type="entry name" value="RNase_PH_C"/>
    <property type="match status" value="1"/>
</dbReference>
<evidence type="ECO:0000256" key="1">
    <source>
        <dbReference type="ARBA" id="ARBA00004496"/>
    </source>
</evidence>
<dbReference type="GO" id="GO:0006402">
    <property type="term" value="P:mRNA catabolic process"/>
    <property type="evidence" value="ECO:0007669"/>
    <property type="project" value="UniProtKB-UniRule"/>
</dbReference>
<dbReference type="Proteomes" id="UP000051213">
    <property type="component" value="Unassembled WGS sequence"/>
</dbReference>
<keyword evidence="3 9" id="KW-0963">Cytoplasm</keyword>
<dbReference type="CDD" id="cd11363">
    <property type="entry name" value="RNase_PH_PNPase_1"/>
    <property type="match status" value="1"/>
</dbReference>
<dbReference type="GO" id="GO:0003723">
    <property type="term" value="F:RNA binding"/>
    <property type="evidence" value="ECO:0007669"/>
    <property type="project" value="UniProtKB-UniRule"/>
</dbReference>
<keyword evidence="7 9" id="KW-0460">Magnesium</keyword>
<evidence type="ECO:0000259" key="11">
    <source>
        <dbReference type="PROSITE" id="PS50126"/>
    </source>
</evidence>
<comment type="similarity">
    <text evidence="2 9">Belongs to the polyribonucleotide nucleotidyltransferase family.</text>
</comment>
<comment type="function">
    <text evidence="9">Involved in mRNA degradation. Catalyzes the phosphorolysis of single-stranded polyribonucleotides processively in the 3'- to 5'-direction.</text>
</comment>
<evidence type="ECO:0000256" key="8">
    <source>
        <dbReference type="ARBA" id="ARBA00022884"/>
    </source>
</evidence>
<dbReference type="PANTHER" id="PTHR11252:SF0">
    <property type="entry name" value="POLYRIBONUCLEOTIDE NUCLEOTIDYLTRANSFERASE 1, MITOCHONDRIAL"/>
    <property type="match status" value="1"/>
</dbReference>
<dbReference type="CDD" id="cd04472">
    <property type="entry name" value="S1_PNPase"/>
    <property type="match status" value="1"/>
</dbReference>
<dbReference type="GO" id="GO:0005829">
    <property type="term" value="C:cytosol"/>
    <property type="evidence" value="ECO:0007669"/>
    <property type="project" value="UniProtKB-ARBA"/>
</dbReference>
<dbReference type="SUPFAM" id="SSF50249">
    <property type="entry name" value="Nucleic acid-binding proteins"/>
    <property type="match status" value="1"/>
</dbReference>
<dbReference type="PROSITE" id="PS50084">
    <property type="entry name" value="KH_TYPE_1"/>
    <property type="match status" value="1"/>
</dbReference>
<feature type="binding site" evidence="9">
    <location>
        <position position="485"/>
    </location>
    <ligand>
        <name>Mg(2+)</name>
        <dbReference type="ChEBI" id="CHEBI:18420"/>
    </ligand>
</feature>
<feature type="region of interest" description="Disordered" evidence="10">
    <location>
        <begin position="697"/>
        <end position="720"/>
    </location>
</feature>
<comment type="catalytic activity">
    <reaction evidence="9">
        <text>RNA(n+1) + phosphate = RNA(n) + a ribonucleoside 5'-diphosphate</text>
        <dbReference type="Rhea" id="RHEA:22096"/>
        <dbReference type="Rhea" id="RHEA-COMP:14527"/>
        <dbReference type="Rhea" id="RHEA-COMP:17342"/>
        <dbReference type="ChEBI" id="CHEBI:43474"/>
        <dbReference type="ChEBI" id="CHEBI:57930"/>
        <dbReference type="ChEBI" id="CHEBI:140395"/>
        <dbReference type="EC" id="2.7.7.8"/>
    </reaction>
</comment>
<dbReference type="InterPro" id="IPR012340">
    <property type="entry name" value="NA-bd_OB-fold"/>
</dbReference>
<dbReference type="InterPro" id="IPR036612">
    <property type="entry name" value="KH_dom_type_1_sf"/>
</dbReference>
<comment type="caution">
    <text evidence="12">The sequence shown here is derived from an EMBL/GenBank/DDBJ whole genome shotgun (WGS) entry which is preliminary data.</text>
</comment>
<keyword evidence="4 9" id="KW-0808">Transferase</keyword>
<dbReference type="InterPro" id="IPR036345">
    <property type="entry name" value="ExoRNase_PH_dom2_sf"/>
</dbReference>
<dbReference type="Pfam" id="PF00013">
    <property type="entry name" value="KH_1"/>
    <property type="match status" value="1"/>
</dbReference>
<dbReference type="NCBIfam" id="NF008805">
    <property type="entry name" value="PRK11824.1"/>
    <property type="match status" value="1"/>
</dbReference>
<reference evidence="12 13" key="1">
    <citation type="submission" date="2015-10" db="EMBL/GenBank/DDBJ databases">
        <title>Metagenome-Assembled Genomes uncover a global brackish microbiome.</title>
        <authorList>
            <person name="Hugerth L.W."/>
            <person name="Larsson J."/>
            <person name="Alneberg J."/>
            <person name="Lindh M.V."/>
            <person name="Legrand C."/>
            <person name="Pinhassi J."/>
            <person name="Andersson A.F."/>
        </authorList>
    </citation>
    <scope>NUCLEOTIDE SEQUENCE [LARGE SCALE GENOMIC DNA]</scope>
    <source>
        <strain evidence="12">BACL26 MAG-121220-bin70</strain>
    </source>
</reference>
<dbReference type="InterPro" id="IPR004087">
    <property type="entry name" value="KH_dom"/>
</dbReference>
<evidence type="ECO:0000256" key="9">
    <source>
        <dbReference type="HAMAP-Rule" id="MF_01595"/>
    </source>
</evidence>
<dbReference type="GO" id="GO:0006396">
    <property type="term" value="P:RNA processing"/>
    <property type="evidence" value="ECO:0007669"/>
    <property type="project" value="InterPro"/>
</dbReference>
<dbReference type="Pfam" id="PF03726">
    <property type="entry name" value="PNPase"/>
    <property type="match status" value="1"/>
</dbReference>
<dbReference type="InterPro" id="IPR027408">
    <property type="entry name" value="PNPase/RNase_PH_dom_sf"/>
</dbReference>
<evidence type="ECO:0000256" key="3">
    <source>
        <dbReference type="ARBA" id="ARBA00022490"/>
    </source>
</evidence>
<keyword evidence="5 9" id="KW-0548">Nucleotidyltransferase</keyword>
<protein>
    <recommendedName>
        <fullName evidence="9">Polyribonucleotide nucleotidyltransferase</fullName>
        <ecNumber evidence="9">2.7.7.8</ecNumber>
    </recommendedName>
    <alternativeName>
        <fullName evidence="9">Polynucleotide phosphorylase</fullName>
        <shortName evidence="9">PNPase</shortName>
    </alternativeName>
</protein>
<dbReference type="InterPro" id="IPR012162">
    <property type="entry name" value="PNPase"/>
</dbReference>
<dbReference type="Gene3D" id="3.30.1370.10">
    <property type="entry name" value="K Homology domain, type 1"/>
    <property type="match status" value="1"/>
</dbReference>
<dbReference type="EMBL" id="LICA01000006">
    <property type="protein sequence ID" value="KRO97335.1"/>
    <property type="molecule type" value="Genomic_DNA"/>
</dbReference>
<comment type="cofactor">
    <cofactor evidence="9">
        <name>Mg(2+)</name>
        <dbReference type="ChEBI" id="CHEBI:18420"/>
    </cofactor>
</comment>
<dbReference type="SUPFAM" id="SSF54791">
    <property type="entry name" value="Eukaryotic type KH-domain (KH-domain type I)"/>
    <property type="match status" value="1"/>
</dbReference>
<dbReference type="HAMAP" id="MF_01595">
    <property type="entry name" value="PNPase"/>
    <property type="match status" value="1"/>
</dbReference>
<dbReference type="PANTHER" id="PTHR11252">
    <property type="entry name" value="POLYRIBONUCLEOTIDE NUCLEOTIDYLTRANSFERASE"/>
    <property type="match status" value="1"/>
</dbReference>
<dbReference type="InterPro" id="IPR015848">
    <property type="entry name" value="PNPase_PH_RNA-bd_bac/org-type"/>
</dbReference>
<feature type="domain" description="S1 motif" evidence="11">
    <location>
        <begin position="621"/>
        <end position="689"/>
    </location>
</feature>
<dbReference type="Gene3D" id="2.40.50.140">
    <property type="entry name" value="Nucleic acid-binding proteins"/>
    <property type="match status" value="1"/>
</dbReference>
<dbReference type="FunFam" id="3.30.230.70:FF:000002">
    <property type="entry name" value="Polyribonucleotide nucleotidyltransferase"/>
    <property type="match status" value="1"/>
</dbReference>
<dbReference type="GO" id="GO:0000175">
    <property type="term" value="F:3'-5'-RNA exonuclease activity"/>
    <property type="evidence" value="ECO:0007669"/>
    <property type="project" value="TreeGrafter"/>
</dbReference>
<dbReference type="GO" id="GO:0004654">
    <property type="term" value="F:polyribonucleotide nucleotidyltransferase activity"/>
    <property type="evidence" value="ECO:0007669"/>
    <property type="project" value="UniProtKB-UniRule"/>
</dbReference>
<evidence type="ECO:0000256" key="4">
    <source>
        <dbReference type="ARBA" id="ARBA00022679"/>
    </source>
</evidence>
<dbReference type="InterPro" id="IPR003029">
    <property type="entry name" value="S1_domain"/>
</dbReference>
<dbReference type="InterPro" id="IPR015847">
    <property type="entry name" value="ExoRNase_PH_dom2"/>
</dbReference>
<dbReference type="SMART" id="SM00322">
    <property type="entry name" value="KH"/>
    <property type="match status" value="1"/>
</dbReference>
<keyword evidence="8 9" id="KW-0694">RNA-binding</keyword>
<dbReference type="FunFam" id="2.40.50.140:FF:000023">
    <property type="entry name" value="Polyribonucleotide nucleotidyltransferase"/>
    <property type="match status" value="1"/>
</dbReference>
<comment type="subcellular location">
    <subcellularLocation>
        <location evidence="1 9">Cytoplasm</location>
    </subcellularLocation>
</comment>
<dbReference type="Gene3D" id="3.30.230.70">
    <property type="entry name" value="GHMP Kinase, N-terminal domain"/>
    <property type="match status" value="2"/>
</dbReference>
<proteinExistence type="inferred from homology"/>
<dbReference type="SUPFAM" id="SSF55666">
    <property type="entry name" value="Ribonuclease PH domain 2-like"/>
    <property type="match status" value="2"/>
</dbReference>
<gene>
    <name evidence="9" type="primary">pnp</name>
    <name evidence="12" type="ORF">ABS24_03930</name>
</gene>
<dbReference type="PIRSF" id="PIRSF005499">
    <property type="entry name" value="PNPase"/>
    <property type="match status" value="1"/>
</dbReference>
<dbReference type="CDD" id="cd02393">
    <property type="entry name" value="KH-I_PNPase"/>
    <property type="match status" value="1"/>
</dbReference>
<dbReference type="Pfam" id="PF00575">
    <property type="entry name" value="S1"/>
    <property type="match status" value="1"/>
</dbReference>
<dbReference type="FunFam" id="3.30.1370.10:FF:000001">
    <property type="entry name" value="Polyribonucleotide nucleotidyltransferase"/>
    <property type="match status" value="1"/>
</dbReference>
<organism evidence="12 13">
    <name type="scientific">SAR92 bacterium BACL26 MAG-121220-bin70</name>
    <dbReference type="NCBI Taxonomy" id="1655626"/>
    <lineage>
        <taxon>Bacteria</taxon>
        <taxon>Pseudomonadati</taxon>
        <taxon>Pseudomonadota</taxon>
        <taxon>Gammaproteobacteria</taxon>
        <taxon>Cellvibrionales</taxon>
        <taxon>Porticoccaceae</taxon>
        <taxon>SAR92 clade</taxon>
    </lineage>
</organism>
<dbReference type="GO" id="GO:0000287">
    <property type="term" value="F:magnesium ion binding"/>
    <property type="evidence" value="ECO:0007669"/>
    <property type="project" value="UniProtKB-UniRule"/>
</dbReference>
<name>A0A0R2UD21_9GAMM</name>
<dbReference type="FunFam" id="3.30.230.70:FF:000001">
    <property type="entry name" value="Polyribonucleotide nucleotidyltransferase"/>
    <property type="match status" value="1"/>
</dbReference>
<comment type="subunit">
    <text evidence="9">Component of the RNA degradosome, which is a multiprotein complex involved in RNA processing and mRNA degradation.</text>
</comment>
<evidence type="ECO:0000256" key="5">
    <source>
        <dbReference type="ARBA" id="ARBA00022695"/>
    </source>
</evidence>
<dbReference type="InterPro" id="IPR001247">
    <property type="entry name" value="ExoRNase_PH_dom1"/>
</dbReference>